<reference evidence="12" key="2">
    <citation type="journal article" date="2021" name="J Anim Sci Technol">
        <title>Complete genome sequence of Paenibacillus konkukensis sp. nov. SK3146 as a potential probiotic strain.</title>
        <authorList>
            <person name="Jung H.I."/>
            <person name="Park S."/>
            <person name="Niu K.M."/>
            <person name="Lee S.W."/>
            <person name="Kothari D."/>
            <person name="Yi K.J."/>
            <person name="Kim S.K."/>
        </authorList>
    </citation>
    <scope>NUCLEOTIDE SEQUENCE</scope>
    <source>
        <strain evidence="12">SK3146</strain>
    </source>
</reference>
<feature type="binding site" evidence="9">
    <location>
        <begin position="220"/>
        <end position="225"/>
    </location>
    <ligand>
        <name>ATP</name>
        <dbReference type="ChEBI" id="CHEBI:30616"/>
    </ligand>
</feature>
<keyword evidence="9" id="KW-0963">Cytoplasm</keyword>
<dbReference type="InterPro" id="IPR011877">
    <property type="entry name" value="Ribokinase"/>
</dbReference>
<comment type="activity regulation">
    <text evidence="9">Activated by a monovalent cation that binds near, but not in, the active site. The most likely occupant of the site in vivo is potassium. Ion binding induces a conformational change that may alter substrate affinity.</text>
</comment>
<comment type="function">
    <text evidence="9">Catalyzes the phosphorylation of ribose at O-5 in a reaction requiring ATP and magnesium. The resulting D-ribose-5-phosphate can then be used either for sythesis of nucleotides, histidine, and tryptophan, or as a component of the pentose phosphate pathway.</text>
</comment>
<dbReference type="Gene3D" id="3.40.1190.20">
    <property type="match status" value="1"/>
</dbReference>
<comment type="cofactor">
    <cofactor evidence="9">
        <name>Mg(2+)</name>
        <dbReference type="ChEBI" id="CHEBI:18420"/>
    </cofactor>
    <text evidence="9">Requires a divalent cation, most likely magnesium in vivo, as an electrophilic catalyst to aid phosphoryl group transfer. It is the chelate of the metal and the nucleotide that is the actual substrate.</text>
</comment>
<evidence type="ECO:0000313" key="12">
    <source>
        <dbReference type="EMBL" id="UQZ85602.1"/>
    </source>
</evidence>
<dbReference type="InterPro" id="IPR002139">
    <property type="entry name" value="Ribo/fructo_kinase"/>
</dbReference>
<feature type="binding site" evidence="9">
    <location>
        <position position="139"/>
    </location>
    <ligand>
        <name>substrate</name>
    </ligand>
</feature>
<organism evidence="12 13">
    <name type="scientific">Paenibacillus konkukensis</name>
    <dbReference type="NCBI Taxonomy" id="2020716"/>
    <lineage>
        <taxon>Bacteria</taxon>
        <taxon>Bacillati</taxon>
        <taxon>Bacillota</taxon>
        <taxon>Bacilli</taxon>
        <taxon>Bacillales</taxon>
        <taxon>Paenibacillaceae</taxon>
        <taxon>Paenibacillus</taxon>
    </lineage>
</organism>
<dbReference type="NCBIfam" id="TIGR02152">
    <property type="entry name" value="D_ribokin_bact"/>
    <property type="match status" value="1"/>
</dbReference>
<feature type="binding site" evidence="9">
    <location>
        <position position="283"/>
    </location>
    <ligand>
        <name>K(+)</name>
        <dbReference type="ChEBI" id="CHEBI:29103"/>
    </ligand>
</feature>
<comment type="caution">
    <text evidence="9">Lacks conserved residue(s) required for the propagation of feature annotation.</text>
</comment>
<feature type="binding site" evidence="9">
    <location>
        <position position="249"/>
    </location>
    <ligand>
        <name>K(+)</name>
        <dbReference type="ChEBI" id="CHEBI:29103"/>
    </ligand>
</feature>
<dbReference type="HAMAP" id="MF_01987">
    <property type="entry name" value="Ribokinase"/>
    <property type="match status" value="1"/>
</dbReference>
<keyword evidence="8 9" id="KW-0119">Carbohydrate metabolism</keyword>
<evidence type="ECO:0000256" key="9">
    <source>
        <dbReference type="HAMAP-Rule" id="MF_01987"/>
    </source>
</evidence>
<comment type="similarity">
    <text evidence="9">Belongs to the carbohydrate kinase PfkB family. Ribokinase subfamily.</text>
</comment>
<keyword evidence="2 9" id="KW-0479">Metal-binding</keyword>
<feature type="binding site" evidence="9">
    <location>
        <position position="247"/>
    </location>
    <ligand>
        <name>K(+)</name>
        <dbReference type="ChEBI" id="CHEBI:29103"/>
    </ligand>
</feature>
<dbReference type="GO" id="GO:0004747">
    <property type="term" value="F:ribokinase activity"/>
    <property type="evidence" value="ECO:0007669"/>
    <property type="project" value="UniProtKB-EC"/>
</dbReference>
<evidence type="ECO:0000256" key="5">
    <source>
        <dbReference type="ARBA" id="ARBA00022840"/>
    </source>
</evidence>
<dbReference type="Pfam" id="PF00294">
    <property type="entry name" value="PfkB"/>
    <property type="match status" value="1"/>
</dbReference>
<dbReference type="RefSeq" id="WP_249861218.1">
    <property type="nucleotide sequence ID" value="NZ_CP027059.1"/>
</dbReference>
<evidence type="ECO:0000256" key="6">
    <source>
        <dbReference type="ARBA" id="ARBA00022842"/>
    </source>
</evidence>
<feature type="binding site" evidence="9">
    <location>
        <position position="253"/>
    </location>
    <ligand>
        <name>substrate</name>
    </ligand>
</feature>
<dbReference type="EC" id="2.7.1.15" evidence="9 10"/>
<feature type="binding site" evidence="9">
    <location>
        <position position="183"/>
    </location>
    <ligand>
        <name>ATP</name>
        <dbReference type="ChEBI" id="CHEBI:30616"/>
    </ligand>
</feature>
<keyword evidence="1 9" id="KW-0808">Transferase</keyword>
<evidence type="ECO:0000256" key="2">
    <source>
        <dbReference type="ARBA" id="ARBA00022723"/>
    </source>
</evidence>
<accession>A0ABY4RT26</accession>
<dbReference type="Proteomes" id="UP001057134">
    <property type="component" value="Chromosome"/>
</dbReference>
<keyword evidence="6 9" id="KW-0460">Magnesium</keyword>
<dbReference type="PANTHER" id="PTHR10584">
    <property type="entry name" value="SUGAR KINASE"/>
    <property type="match status" value="1"/>
</dbReference>
<comment type="pathway">
    <text evidence="9">Carbohydrate metabolism; D-ribose degradation; D-ribose 5-phosphate from beta-D-ribopyranose: step 2/2.</text>
</comment>
<comment type="catalytic activity">
    <reaction evidence="9">
        <text>D-ribose + ATP = D-ribose 5-phosphate + ADP + H(+)</text>
        <dbReference type="Rhea" id="RHEA:13697"/>
        <dbReference type="ChEBI" id="CHEBI:15378"/>
        <dbReference type="ChEBI" id="CHEBI:30616"/>
        <dbReference type="ChEBI" id="CHEBI:47013"/>
        <dbReference type="ChEBI" id="CHEBI:78346"/>
        <dbReference type="ChEBI" id="CHEBI:456216"/>
        <dbReference type="EC" id="2.7.1.15"/>
    </reaction>
</comment>
<feature type="binding site" evidence="9">
    <location>
        <position position="288"/>
    </location>
    <ligand>
        <name>K(+)</name>
        <dbReference type="ChEBI" id="CHEBI:29103"/>
    </ligand>
</feature>
<evidence type="ECO:0000256" key="7">
    <source>
        <dbReference type="ARBA" id="ARBA00022958"/>
    </source>
</evidence>
<protein>
    <recommendedName>
        <fullName evidence="9 10">Ribokinase</fullName>
        <shortName evidence="9">RK</shortName>
        <ecNumber evidence="9 10">2.7.1.15</ecNumber>
    </recommendedName>
</protein>
<keyword evidence="5 9" id="KW-0067">ATP-binding</keyword>
<name>A0ABY4RT26_9BACL</name>
<keyword evidence="4 9" id="KW-0418">Kinase</keyword>
<evidence type="ECO:0000256" key="3">
    <source>
        <dbReference type="ARBA" id="ARBA00022741"/>
    </source>
</evidence>
<dbReference type="InterPro" id="IPR011611">
    <property type="entry name" value="PfkB_dom"/>
</dbReference>
<proteinExistence type="inferred from homology"/>
<feature type="binding site" evidence="9">
    <location>
        <position position="286"/>
    </location>
    <ligand>
        <name>K(+)</name>
        <dbReference type="ChEBI" id="CHEBI:29103"/>
    </ligand>
</feature>
<feature type="active site" description="Proton acceptor" evidence="9">
    <location>
        <position position="253"/>
    </location>
</feature>
<dbReference type="EMBL" id="CP027059">
    <property type="protein sequence ID" value="UQZ85602.1"/>
    <property type="molecule type" value="Genomic_DNA"/>
</dbReference>
<reference evidence="12" key="1">
    <citation type="submission" date="2018-02" db="EMBL/GenBank/DDBJ databases">
        <authorList>
            <person name="Kim S.-K."/>
            <person name="Jung H.-I."/>
            <person name="Lee S.-W."/>
        </authorList>
    </citation>
    <scope>NUCLEOTIDE SEQUENCE</scope>
    <source>
        <strain evidence="12">SK3146</strain>
    </source>
</reference>
<dbReference type="CDD" id="cd01174">
    <property type="entry name" value="ribokinase"/>
    <property type="match status" value="1"/>
</dbReference>
<dbReference type="SUPFAM" id="SSF53613">
    <property type="entry name" value="Ribokinase-like"/>
    <property type="match status" value="1"/>
</dbReference>
<feature type="binding site" evidence="9">
    <location>
        <begin position="11"/>
        <end position="13"/>
    </location>
    <ligand>
        <name>substrate</name>
    </ligand>
</feature>
<evidence type="ECO:0000256" key="1">
    <source>
        <dbReference type="ARBA" id="ARBA00022679"/>
    </source>
</evidence>
<dbReference type="PRINTS" id="PR00990">
    <property type="entry name" value="RIBOKINASE"/>
</dbReference>
<comment type="subunit">
    <text evidence="9">Homodimer.</text>
</comment>
<feature type="binding site" evidence="9">
    <location>
        <begin position="252"/>
        <end position="253"/>
    </location>
    <ligand>
        <name>ATP</name>
        <dbReference type="ChEBI" id="CHEBI:30616"/>
    </ligand>
</feature>
<dbReference type="InterPro" id="IPR029056">
    <property type="entry name" value="Ribokinase-like"/>
</dbReference>
<keyword evidence="7 9" id="KW-0630">Potassium</keyword>
<sequence length="314" mass="33519">MGNIVVVGSINMDFVCYIRRFPQPGETVQSYRTETKSGGKGANQAVAAALSGGKVSLVGAVGNDSYSRDIVFGLRNYRVDTDRIMQKKSDIGTAFIAVEESGQNNIVISEGANGCLTVEDLKDLPELFGPSSVLLVQNEIPWACTRAALQLAKDHGVRTYFNPAPALGIEEDVFPLVDVMILNESEAESITSIRLSEELSDVKQAASRIIALGVREVIITLGEKGSFYMNDQEESIFTPAFSVHAVDTTAAGDTFIGSLIAARQQGTPIREALRQASAASALAVSRAGAQESIPTAEEVAEFLSRSDSRVGEPI</sequence>
<comment type="subcellular location">
    <subcellularLocation>
        <location evidence="9">Cytoplasm</location>
    </subcellularLocation>
</comment>
<feature type="binding site" evidence="9">
    <location>
        <position position="292"/>
    </location>
    <ligand>
        <name>K(+)</name>
        <dbReference type="ChEBI" id="CHEBI:29103"/>
    </ligand>
</feature>
<evidence type="ECO:0000256" key="8">
    <source>
        <dbReference type="ARBA" id="ARBA00023277"/>
    </source>
</evidence>
<gene>
    <name evidence="12" type="primary">rbsK_5</name>
    <name evidence="9" type="synonym">rbsK</name>
    <name evidence="12" type="ORF">SK3146_04891</name>
</gene>
<keyword evidence="3 9" id="KW-0547">Nucleotide-binding</keyword>
<dbReference type="PANTHER" id="PTHR10584:SF166">
    <property type="entry name" value="RIBOKINASE"/>
    <property type="match status" value="1"/>
</dbReference>
<feature type="binding site" evidence="9">
    <location>
        <begin position="39"/>
        <end position="43"/>
    </location>
    <ligand>
        <name>substrate</name>
    </ligand>
</feature>
<evidence type="ECO:0000313" key="13">
    <source>
        <dbReference type="Proteomes" id="UP001057134"/>
    </source>
</evidence>
<feature type="domain" description="Carbohydrate kinase PfkB" evidence="11">
    <location>
        <begin position="2"/>
        <end position="295"/>
    </location>
</feature>
<keyword evidence="13" id="KW-1185">Reference proteome</keyword>
<evidence type="ECO:0000256" key="4">
    <source>
        <dbReference type="ARBA" id="ARBA00022777"/>
    </source>
</evidence>
<evidence type="ECO:0000256" key="10">
    <source>
        <dbReference type="NCBIfam" id="TIGR02152"/>
    </source>
</evidence>
<evidence type="ECO:0000259" key="11">
    <source>
        <dbReference type="Pfam" id="PF00294"/>
    </source>
</evidence>